<evidence type="ECO:0000256" key="1">
    <source>
        <dbReference type="ARBA" id="ARBA00001957"/>
    </source>
</evidence>
<dbReference type="PROSITE" id="PS50075">
    <property type="entry name" value="CARRIER"/>
    <property type="match status" value="1"/>
</dbReference>
<dbReference type="PROSITE" id="PS00012">
    <property type="entry name" value="PHOSPHOPANTETHEINE"/>
    <property type="match status" value="1"/>
</dbReference>
<dbReference type="InterPro" id="IPR029063">
    <property type="entry name" value="SAM-dependent_MTases_sf"/>
</dbReference>
<feature type="domain" description="Carrier" evidence="5">
    <location>
        <begin position="1344"/>
        <end position="1419"/>
    </location>
</feature>
<dbReference type="GO" id="GO:0031177">
    <property type="term" value="F:phosphopantetheine binding"/>
    <property type="evidence" value="ECO:0007669"/>
    <property type="project" value="InterPro"/>
</dbReference>
<dbReference type="FunFam" id="1.10.1200.10:FF:000005">
    <property type="entry name" value="Nonribosomal peptide synthetase 1"/>
    <property type="match status" value="1"/>
</dbReference>
<dbReference type="GO" id="GO:0008610">
    <property type="term" value="P:lipid biosynthetic process"/>
    <property type="evidence" value="ECO:0007669"/>
    <property type="project" value="UniProtKB-ARBA"/>
</dbReference>
<dbReference type="InterPro" id="IPR013217">
    <property type="entry name" value="Methyltransf_12"/>
</dbReference>
<dbReference type="SMART" id="SM00823">
    <property type="entry name" value="PKS_PP"/>
    <property type="match status" value="1"/>
</dbReference>
<dbReference type="GO" id="GO:0003824">
    <property type="term" value="F:catalytic activity"/>
    <property type="evidence" value="ECO:0007669"/>
    <property type="project" value="InterPro"/>
</dbReference>
<dbReference type="CDD" id="cd19540">
    <property type="entry name" value="LCL_NRPS-like"/>
    <property type="match status" value="1"/>
</dbReference>
<dbReference type="InterPro" id="IPR000873">
    <property type="entry name" value="AMP-dep_synth/lig_dom"/>
</dbReference>
<dbReference type="EMBL" id="MVHS01000003">
    <property type="protein sequence ID" value="ORA73627.1"/>
    <property type="molecule type" value="Genomic_DNA"/>
</dbReference>
<dbReference type="InterPro" id="IPR023213">
    <property type="entry name" value="CAT-like_dom_sf"/>
</dbReference>
<dbReference type="FunFam" id="3.40.50.12780:FF:000012">
    <property type="entry name" value="Non-ribosomal peptide synthetase"/>
    <property type="match status" value="1"/>
</dbReference>
<dbReference type="Gene3D" id="3.30.559.30">
    <property type="entry name" value="Nonribosomal peptide synthetase, condensation domain"/>
    <property type="match status" value="1"/>
</dbReference>
<dbReference type="SUPFAM" id="SSF56801">
    <property type="entry name" value="Acetyl-CoA synthetase-like"/>
    <property type="match status" value="1"/>
</dbReference>
<dbReference type="SUPFAM" id="SSF47336">
    <property type="entry name" value="ACP-like"/>
    <property type="match status" value="1"/>
</dbReference>
<dbReference type="InterPro" id="IPR001031">
    <property type="entry name" value="Thioesterase"/>
</dbReference>
<dbReference type="InterPro" id="IPR001242">
    <property type="entry name" value="Condensation_dom"/>
</dbReference>
<comment type="caution">
    <text evidence="6">The sequence shown here is derived from an EMBL/GenBank/DDBJ whole genome shotgun (WGS) entry which is preliminary data.</text>
</comment>
<name>A0A1X0DMS2_9MYCO</name>
<evidence type="ECO:0000256" key="3">
    <source>
        <dbReference type="ARBA" id="ARBA00022553"/>
    </source>
</evidence>
<dbReference type="InterPro" id="IPR010071">
    <property type="entry name" value="AA_adenyl_dom"/>
</dbReference>
<keyword evidence="3" id="KW-0597">Phosphoprotein</keyword>
<dbReference type="InterPro" id="IPR045851">
    <property type="entry name" value="AMP-bd_C_sf"/>
</dbReference>
<dbReference type="InterPro" id="IPR036736">
    <property type="entry name" value="ACP-like_sf"/>
</dbReference>
<dbReference type="Gene3D" id="2.30.38.10">
    <property type="entry name" value="Luciferase, Domain 3"/>
    <property type="match status" value="1"/>
</dbReference>
<dbReference type="Proteomes" id="UP000192801">
    <property type="component" value="Unassembled WGS sequence"/>
</dbReference>
<dbReference type="GO" id="GO:0005829">
    <property type="term" value="C:cytosol"/>
    <property type="evidence" value="ECO:0007669"/>
    <property type="project" value="TreeGrafter"/>
</dbReference>
<evidence type="ECO:0000313" key="7">
    <source>
        <dbReference type="Proteomes" id="UP000192801"/>
    </source>
</evidence>
<dbReference type="GO" id="GO:0009403">
    <property type="term" value="P:toxin biosynthetic process"/>
    <property type="evidence" value="ECO:0007669"/>
    <property type="project" value="UniProtKB-ARBA"/>
</dbReference>
<keyword evidence="2" id="KW-0596">Phosphopantetheine</keyword>
<dbReference type="SUPFAM" id="SSF52777">
    <property type="entry name" value="CoA-dependent acyltransferases"/>
    <property type="match status" value="2"/>
</dbReference>
<keyword evidence="4" id="KW-0677">Repeat</keyword>
<dbReference type="Pfam" id="PF00975">
    <property type="entry name" value="Thioesterase"/>
    <property type="match status" value="1"/>
</dbReference>
<dbReference type="FunFam" id="2.30.38.10:FF:000001">
    <property type="entry name" value="Non-ribosomal peptide synthetase PvdI"/>
    <property type="match status" value="1"/>
</dbReference>
<dbReference type="Pfam" id="PF00550">
    <property type="entry name" value="PP-binding"/>
    <property type="match status" value="1"/>
</dbReference>
<dbReference type="Gene3D" id="3.40.50.150">
    <property type="entry name" value="Vaccinia Virus protein VP39"/>
    <property type="match status" value="1"/>
</dbReference>
<dbReference type="SUPFAM" id="SSF53474">
    <property type="entry name" value="alpha/beta-Hydrolases"/>
    <property type="match status" value="1"/>
</dbReference>
<dbReference type="InterPro" id="IPR029058">
    <property type="entry name" value="AB_hydrolase_fold"/>
</dbReference>
<protein>
    <recommendedName>
        <fullName evidence="5">Carrier domain-containing protein</fullName>
    </recommendedName>
</protein>
<dbReference type="InterPro" id="IPR009081">
    <property type="entry name" value="PP-bd_ACP"/>
</dbReference>
<dbReference type="InterPro" id="IPR020806">
    <property type="entry name" value="PKS_PP-bd"/>
</dbReference>
<dbReference type="PANTHER" id="PTHR45527:SF1">
    <property type="entry name" value="FATTY ACID SYNTHASE"/>
    <property type="match status" value="1"/>
</dbReference>
<dbReference type="Pfam" id="PF00668">
    <property type="entry name" value="Condensation"/>
    <property type="match status" value="1"/>
</dbReference>
<dbReference type="Gene3D" id="3.30.300.30">
    <property type="match status" value="2"/>
</dbReference>
<dbReference type="NCBIfam" id="TIGR01733">
    <property type="entry name" value="AA-adenyl-dom"/>
    <property type="match status" value="1"/>
</dbReference>
<dbReference type="FunFam" id="3.40.50.980:FF:000001">
    <property type="entry name" value="Non-ribosomal peptide synthetase"/>
    <property type="match status" value="1"/>
</dbReference>
<dbReference type="Pfam" id="PF08242">
    <property type="entry name" value="Methyltransf_12"/>
    <property type="match status" value="1"/>
</dbReference>
<dbReference type="InterPro" id="IPR020845">
    <property type="entry name" value="AMP-binding_CS"/>
</dbReference>
<dbReference type="Gene3D" id="3.30.559.10">
    <property type="entry name" value="Chloramphenicol acetyltransferase-like domain"/>
    <property type="match status" value="1"/>
</dbReference>
<dbReference type="Pfam" id="PF00501">
    <property type="entry name" value="AMP-binding"/>
    <property type="match status" value="1"/>
</dbReference>
<dbReference type="Gene3D" id="3.40.50.980">
    <property type="match status" value="2"/>
</dbReference>
<organism evidence="6 7">
    <name type="scientific">Mycolicibacterium insubricum</name>
    <dbReference type="NCBI Taxonomy" id="444597"/>
    <lineage>
        <taxon>Bacteria</taxon>
        <taxon>Bacillati</taxon>
        <taxon>Actinomycetota</taxon>
        <taxon>Actinomycetes</taxon>
        <taxon>Mycobacteriales</taxon>
        <taxon>Mycobacteriaceae</taxon>
        <taxon>Mycolicibacterium</taxon>
    </lineage>
</organism>
<reference evidence="6 7" key="1">
    <citation type="submission" date="2016-12" db="EMBL/GenBank/DDBJ databases">
        <title>The new phylogeny of genus Mycobacterium.</title>
        <authorList>
            <person name="Tortoli E."/>
            <person name="Trovato A."/>
            <person name="Cirillo D.M."/>
        </authorList>
    </citation>
    <scope>NUCLEOTIDE SEQUENCE [LARGE SCALE GENOMIC DNA]</scope>
    <source>
        <strain evidence="6 7">DSM 45130</strain>
    </source>
</reference>
<dbReference type="UniPathway" id="UPA00011"/>
<proteinExistence type="predicted"/>
<dbReference type="GO" id="GO:0043041">
    <property type="term" value="P:amino acid activation for nonribosomal peptide biosynthetic process"/>
    <property type="evidence" value="ECO:0007669"/>
    <property type="project" value="TreeGrafter"/>
</dbReference>
<evidence type="ECO:0000259" key="5">
    <source>
        <dbReference type="PROSITE" id="PS50075"/>
    </source>
</evidence>
<dbReference type="CDD" id="cd05930">
    <property type="entry name" value="A_NRPS"/>
    <property type="match status" value="1"/>
</dbReference>
<dbReference type="CDD" id="cd02440">
    <property type="entry name" value="AdoMet_MTases"/>
    <property type="match status" value="1"/>
</dbReference>
<gene>
    <name evidence="6" type="ORF">BST26_02345</name>
</gene>
<dbReference type="PANTHER" id="PTHR45527">
    <property type="entry name" value="NONRIBOSOMAL PEPTIDE SYNTHETASE"/>
    <property type="match status" value="1"/>
</dbReference>
<sequence length="1711" mass="185064">MVARHESVRTVFPMVDGVPRQVVLSPEDVDFGWRVVDASGWSQERLGEVIADIVGYRFDVAAEVPLRAQVFDVGDGEFVLAAVLHHIAGDGSSIAPLVRDLGVAYAARSAGQAPGWAPLGVQYADYTLWQRHWLGSESDPGSVISRQLGYWRQALAGLPERLELPADRPYPAVADYRGASVAVEWPAALQEQIARVARERGVTSFMVVQAGLSVLLAKLAGTTDVAVGVAIAGRQDPALEELIGFFVNTLVLRVDLSGDPDVAEVLDRVRARSLEAFEHQDVPFEAVVEDLNPVRSLAHHPLVQVMLAWQRGGDLPAAGLALGDVGIEPLTAETHSARADLTFSLEENWSASGAPVGLFGSVEFRTDVFDRTTVETLIDRLRRVLEEMTADTAVAVSAIDVLDDVEYSWLDEVGNRAVLGTPVSSSGVSIPGLFARQVVAGPDAVALRFDGVSVSYRDLDEASNRLAHVLIARGAGPGARVGLLLPRSARAITAILAILKTGAAYVPIDPVVPDARVEFILGDSDPTVVVTSSELRERLSNSRFAVVDVADSAITDSSVAPVDGDPAADDVAYIIYTSGTTGTPKGVAITHRNVTRLFDGMDIGVRLDSDQVWAQCSSLAFDYSVWEIWGALLHGGRLVVVPEDVRRSPQDLQALLVKEDVGVLSQTPSSVGMLTPEGIEAAALMVAAEACPTEVVDRWAPGRVMLNGYGPTEATVFSTIAPLSAGMGTVPIGFPVPGAALFVLDAHLRPVPVGVVGELYVAGTGVGLGYVGRSGLTASRFVPCPFGGSGLRMYRTGDLVRWNPDGQLEYAGRADEQVKVRGYRIELGEIQAALMAHPRVGQAAVVTHASTAEDGSGIGDQQLVGYVALDKQMMLVRDRERETQLVDQWQDVYEGLYSGESFTTGAFAEVGEDFDGWNSSYTGEPIPLEQMQEWQAATLDRIRGLNPQRVLEIGVGSGLLLGHVAPDCVEYWATDFSKATIEKLRASVAEKPWGDLVRLQVQAADIADGLPSGYFDVVILNSVIQYFPSAGYLLDVLDVAMQKLAPGGALFLGDVRNLSLLSAFTTKVVCTDADAERETAAVVRERIRREILDEQELLLSPEFFAALPQRIPEIATVDIQLKDMGVVNELSSYRYEVVLRKAPVYARSLTKIPSQPWEQFTGLAAVGDYLALQQPEALRVVGVPHAGVLPDVELVQALALAGDRVSLADLRAGITPSDGVLTDQCHRLGAERGYATAVTWSPTPGLVDVIYTKMLDQDVDGRTVALSDLYVPVVPVESLAGCVNDPAAIERVAELRRFIAERLPEYMVPASIIAMESLPLTVNGKLDRRALPAPEFVSTVAYRAPRDAREEKLAELFSEVLEVKRVGIDDSFFDLGGHSLSAMRLLARIRVELGADFAVSMLFKTPTVAGIAERIDTVGAAQDTALLLPMQVLKEGAGTPLFCIHDGFGLSWPYRSLGQYLDCPIIGINQIPQDGESESASVRDLAVTYANRIQNHCPDGPYRLLGWSFGGIVAQEIAIELRRRGFKVEHLVLVDSKPATGERNRIAKIAIKYLGRNRVFAEQFVMQSILSQMGVDFSNHPQGLGYQQAAILVEQQGFSADLPPREVVDLMVRSFVTNRDMLMGHVSGRYDGDAIAFSASLRADHDSLLPGLSLRWPALQRRKRFNSAVEDWRPYVSGDLTSGSVDCTHHEMFTERALREYGQSLRLLLEG</sequence>
<dbReference type="STRING" id="444597.BST26_02345"/>
<dbReference type="SUPFAM" id="SSF53335">
    <property type="entry name" value="S-adenosyl-L-methionine-dependent methyltransferases"/>
    <property type="match status" value="1"/>
</dbReference>
<evidence type="ECO:0000313" key="6">
    <source>
        <dbReference type="EMBL" id="ORA73627.1"/>
    </source>
</evidence>
<evidence type="ECO:0000256" key="2">
    <source>
        <dbReference type="ARBA" id="ARBA00022450"/>
    </source>
</evidence>
<dbReference type="PROSITE" id="PS00455">
    <property type="entry name" value="AMP_BINDING"/>
    <property type="match status" value="1"/>
</dbReference>
<keyword evidence="7" id="KW-1185">Reference proteome</keyword>
<dbReference type="InterPro" id="IPR006162">
    <property type="entry name" value="Ppantetheine_attach_site"/>
</dbReference>
<accession>A0A1X0DMS2</accession>
<evidence type="ECO:0000256" key="4">
    <source>
        <dbReference type="ARBA" id="ARBA00022737"/>
    </source>
</evidence>
<comment type="cofactor">
    <cofactor evidence="1">
        <name>pantetheine 4'-phosphate</name>
        <dbReference type="ChEBI" id="CHEBI:47942"/>
    </cofactor>
</comment>
<dbReference type="Gene3D" id="3.40.50.1820">
    <property type="entry name" value="alpha/beta hydrolase"/>
    <property type="match status" value="1"/>
</dbReference>